<dbReference type="PROSITE" id="PS51755">
    <property type="entry name" value="OMPR_PHOB"/>
    <property type="match status" value="1"/>
</dbReference>
<evidence type="ECO:0000313" key="8">
    <source>
        <dbReference type="EMBL" id="MBB4962927.1"/>
    </source>
</evidence>
<gene>
    <name evidence="8" type="ORF">F4559_000286</name>
</gene>
<name>A0A7W7WTP0_9PSEU</name>
<dbReference type="InterPro" id="IPR005158">
    <property type="entry name" value="BTAD"/>
</dbReference>
<dbReference type="CDD" id="cd15831">
    <property type="entry name" value="BTAD"/>
    <property type="match status" value="1"/>
</dbReference>
<dbReference type="Pfam" id="PF13401">
    <property type="entry name" value="AAA_22"/>
    <property type="match status" value="1"/>
</dbReference>
<dbReference type="RefSeq" id="WP_184665779.1">
    <property type="nucleotide sequence ID" value="NZ_BAABAI010000004.1"/>
</dbReference>
<keyword evidence="9" id="KW-1185">Reference proteome</keyword>
<comment type="caution">
    <text evidence="8">The sequence shown here is derived from an EMBL/GenBank/DDBJ whole genome shotgun (WGS) entry which is preliminary data.</text>
</comment>
<dbReference type="InterPro" id="IPR016032">
    <property type="entry name" value="Sig_transdc_resp-reg_C-effctor"/>
</dbReference>
<dbReference type="Gene3D" id="1.25.40.10">
    <property type="entry name" value="Tetratricopeptide repeat domain"/>
    <property type="match status" value="2"/>
</dbReference>
<dbReference type="PANTHER" id="PTHR35807">
    <property type="entry name" value="TRANSCRIPTIONAL REGULATOR REDD-RELATED"/>
    <property type="match status" value="1"/>
</dbReference>
<comment type="similarity">
    <text evidence="1">Belongs to the AfsR/DnrI/RedD regulatory family.</text>
</comment>
<sequence length="947" mass="102048">MTRFSVLGPLEVWHDGAPVPVPAGRARVLLATLLLRAGRSVPVDDLVARLWDGDVPNPHRVRATLHMVVTRLRQALGPANVVRTTTNGYRVDILPGDLDLHRFRDLSERGRYADALALWRGTPLSDVRSDLLHAEDVAPLLEERLLVLERRVEADLDAGRAGGLVAELRSLTRENPLRERFWGQLVLALYRSDQQAEALAAYQTVRELLADELGVDPSEYLRGVHQSVLNGDAVPPAWPVLCQLPPDNVDFVGRADLEAEATELLACDRGVPVVAITGAPGTGKSALTVRIAHETRARFPDGQLFVRLDGAGGSPRDPAEVLAELLAAVGVDSAKIPDRIDARAAAFRARIADRAVLVVLDDAAGLDQVRPLLPGTPGCAVLISSRNQLTGLQGVRGVRIRPLAFEPGLDLLSRMVGAQRIAEDRVAAAAIVEACGGLPLALRIVGARLAARRSLPLAKMASRLADERRRLDELSISDLEVRAGLALSYAALSQDAALAFRRLGLLGAADIAAWVVKTLAGLDDPDPALEQLVDANLIEEVGRDATGEPRYRLHDLLAVYAAELARADGDEVCDDALRAYADELLGLLDHVVKSTWLGTDELPLLPVPPPALLSQIEVDQLVGDPAEWYAREASLALRAVELCATRGWAPLAHHILDRLLVDDRAHLAVDSAIRICEVVVDAARRDGLDHVYWRAELHYLQETAKVAIDGSLLGRYIDCVRALHDLDRPAEEAIALASLVHFRRLHTGEPDVASAEAAVEAATRAGVDSVLMSTLREFASMLAASGRYAESLPHFARLVEVSARSGDPAGEALVQYRLGTYAMAEGDMDRAVEAAQRSVELMDRTDDVRGQAYVGSLLGRVLIAVGRAPEALDLLVSAHREFTAIGEVLGIANAVAGLAEVYLALDDPESALEVIEPFLRDHRDVGLVDVDERVAKAYQAATGALGR</sequence>
<keyword evidence="2" id="KW-0805">Transcription regulation</keyword>
<evidence type="ECO:0000256" key="1">
    <source>
        <dbReference type="ARBA" id="ARBA00005820"/>
    </source>
</evidence>
<dbReference type="SUPFAM" id="SSF48452">
    <property type="entry name" value="TPR-like"/>
    <property type="match status" value="2"/>
</dbReference>
<dbReference type="PRINTS" id="PR00364">
    <property type="entry name" value="DISEASERSIST"/>
</dbReference>
<dbReference type="PROSITE" id="PS50005">
    <property type="entry name" value="TPR"/>
    <property type="match status" value="1"/>
</dbReference>
<organism evidence="8 9">
    <name type="scientific">Saccharothrix violaceirubra</name>
    <dbReference type="NCBI Taxonomy" id="413306"/>
    <lineage>
        <taxon>Bacteria</taxon>
        <taxon>Bacillati</taxon>
        <taxon>Actinomycetota</taxon>
        <taxon>Actinomycetes</taxon>
        <taxon>Pseudonocardiales</taxon>
        <taxon>Pseudonocardiaceae</taxon>
        <taxon>Saccharothrix</taxon>
    </lineage>
</organism>
<dbReference type="Pfam" id="PF03704">
    <property type="entry name" value="BTAD"/>
    <property type="match status" value="1"/>
</dbReference>
<evidence type="ECO:0000256" key="3">
    <source>
        <dbReference type="ARBA" id="ARBA00023125"/>
    </source>
</evidence>
<dbReference type="Gene3D" id="3.40.50.300">
    <property type="entry name" value="P-loop containing nucleotide triphosphate hydrolases"/>
    <property type="match status" value="1"/>
</dbReference>
<dbReference type="SUPFAM" id="SSF46894">
    <property type="entry name" value="C-terminal effector domain of the bipartite response regulators"/>
    <property type="match status" value="1"/>
</dbReference>
<evidence type="ECO:0000256" key="2">
    <source>
        <dbReference type="ARBA" id="ARBA00023015"/>
    </source>
</evidence>
<dbReference type="AlphaFoldDB" id="A0A7W7WTP0"/>
<dbReference type="GO" id="GO:0003677">
    <property type="term" value="F:DNA binding"/>
    <property type="evidence" value="ECO:0007669"/>
    <property type="project" value="UniProtKB-UniRule"/>
</dbReference>
<dbReference type="SMART" id="SM00862">
    <property type="entry name" value="Trans_reg_C"/>
    <property type="match status" value="1"/>
</dbReference>
<dbReference type="EMBL" id="JACHJS010000001">
    <property type="protein sequence ID" value="MBB4962927.1"/>
    <property type="molecule type" value="Genomic_DNA"/>
</dbReference>
<dbReference type="InterPro" id="IPR036388">
    <property type="entry name" value="WH-like_DNA-bd_sf"/>
</dbReference>
<protein>
    <submittedName>
        <fullName evidence="8">DNA-binding SARP family transcriptional activator/tetratricopeptide (TPR) repeat protein</fullName>
    </submittedName>
</protein>
<dbReference type="InterPro" id="IPR049945">
    <property type="entry name" value="AAA_22"/>
</dbReference>
<dbReference type="GO" id="GO:0006355">
    <property type="term" value="P:regulation of DNA-templated transcription"/>
    <property type="evidence" value="ECO:0007669"/>
    <property type="project" value="InterPro"/>
</dbReference>
<evidence type="ECO:0000256" key="4">
    <source>
        <dbReference type="ARBA" id="ARBA00023163"/>
    </source>
</evidence>
<dbReference type="InterPro" id="IPR051677">
    <property type="entry name" value="AfsR-DnrI-RedD_regulator"/>
</dbReference>
<feature type="domain" description="OmpR/PhoB-type" evidence="7">
    <location>
        <begin position="1"/>
        <end position="93"/>
    </location>
</feature>
<evidence type="ECO:0000313" key="9">
    <source>
        <dbReference type="Proteomes" id="UP000542674"/>
    </source>
</evidence>
<keyword evidence="5" id="KW-0802">TPR repeat</keyword>
<dbReference type="GO" id="GO:0000160">
    <property type="term" value="P:phosphorelay signal transduction system"/>
    <property type="evidence" value="ECO:0007669"/>
    <property type="project" value="InterPro"/>
</dbReference>
<dbReference type="Proteomes" id="UP000542674">
    <property type="component" value="Unassembled WGS sequence"/>
</dbReference>
<dbReference type="InterPro" id="IPR011990">
    <property type="entry name" value="TPR-like_helical_dom_sf"/>
</dbReference>
<evidence type="ECO:0000256" key="6">
    <source>
        <dbReference type="PROSITE-ProRule" id="PRU01091"/>
    </source>
</evidence>
<evidence type="ECO:0000256" key="5">
    <source>
        <dbReference type="PROSITE-ProRule" id="PRU00339"/>
    </source>
</evidence>
<dbReference type="Pfam" id="PF13424">
    <property type="entry name" value="TPR_12"/>
    <property type="match status" value="1"/>
</dbReference>
<dbReference type="InterPro" id="IPR001867">
    <property type="entry name" value="OmpR/PhoB-type_DNA-bd"/>
</dbReference>
<accession>A0A7W7WTP0</accession>
<dbReference type="PANTHER" id="PTHR35807:SF1">
    <property type="entry name" value="TRANSCRIPTIONAL REGULATOR REDD"/>
    <property type="match status" value="1"/>
</dbReference>
<dbReference type="SUPFAM" id="SSF52540">
    <property type="entry name" value="P-loop containing nucleoside triphosphate hydrolases"/>
    <property type="match status" value="1"/>
</dbReference>
<evidence type="ECO:0000259" key="7">
    <source>
        <dbReference type="PROSITE" id="PS51755"/>
    </source>
</evidence>
<dbReference type="GO" id="GO:0043531">
    <property type="term" value="F:ADP binding"/>
    <property type="evidence" value="ECO:0007669"/>
    <property type="project" value="InterPro"/>
</dbReference>
<reference evidence="8 9" key="1">
    <citation type="submission" date="2020-08" db="EMBL/GenBank/DDBJ databases">
        <title>Sequencing the genomes of 1000 actinobacteria strains.</title>
        <authorList>
            <person name="Klenk H.-P."/>
        </authorList>
    </citation>
    <scope>NUCLEOTIDE SEQUENCE [LARGE SCALE GENOMIC DNA]</scope>
    <source>
        <strain evidence="8 9">DSM 45084</strain>
    </source>
</reference>
<keyword evidence="3 6" id="KW-0238">DNA-binding</keyword>
<feature type="DNA-binding region" description="OmpR/PhoB-type" evidence="6">
    <location>
        <begin position="1"/>
        <end position="93"/>
    </location>
</feature>
<dbReference type="SMART" id="SM01043">
    <property type="entry name" value="BTAD"/>
    <property type="match status" value="1"/>
</dbReference>
<proteinExistence type="inferred from homology"/>
<dbReference type="InterPro" id="IPR019734">
    <property type="entry name" value="TPR_rpt"/>
</dbReference>
<keyword evidence="4" id="KW-0804">Transcription</keyword>
<dbReference type="Gene3D" id="1.10.10.10">
    <property type="entry name" value="Winged helix-like DNA-binding domain superfamily/Winged helix DNA-binding domain"/>
    <property type="match status" value="1"/>
</dbReference>
<feature type="repeat" description="TPR" evidence="5">
    <location>
        <begin position="812"/>
        <end position="845"/>
    </location>
</feature>
<dbReference type="InterPro" id="IPR027417">
    <property type="entry name" value="P-loop_NTPase"/>
</dbReference>